<keyword evidence="1" id="KW-0812">Transmembrane</keyword>
<evidence type="ECO:0000313" key="3">
    <source>
        <dbReference type="Proteomes" id="UP000182152"/>
    </source>
</evidence>
<evidence type="ECO:0000256" key="1">
    <source>
        <dbReference type="SAM" id="Phobius"/>
    </source>
</evidence>
<reference evidence="2 3" key="1">
    <citation type="submission" date="2014-12" db="EMBL/GenBank/DDBJ databases">
        <title>Draft genome sequences of 29 type strains of Enterococci.</title>
        <authorList>
            <person name="Zhong Z."/>
            <person name="Sun Z."/>
            <person name="Liu W."/>
            <person name="Zhang W."/>
            <person name="Zhang H."/>
        </authorList>
    </citation>
    <scope>NUCLEOTIDE SEQUENCE [LARGE SCALE GENOMIC DNA]</scope>
    <source>
        <strain evidence="2 3">DSM 15687</strain>
    </source>
</reference>
<organism evidence="2 3">
    <name type="scientific">Enterococcus ratti</name>
    <dbReference type="NCBI Taxonomy" id="150033"/>
    <lineage>
        <taxon>Bacteria</taxon>
        <taxon>Bacillati</taxon>
        <taxon>Bacillota</taxon>
        <taxon>Bacilli</taxon>
        <taxon>Lactobacillales</taxon>
        <taxon>Enterococcaceae</taxon>
        <taxon>Enterococcus</taxon>
    </lineage>
</organism>
<keyword evidence="1" id="KW-0472">Membrane</keyword>
<protein>
    <submittedName>
        <fullName evidence="2">Uncharacterized protein</fullName>
    </submittedName>
</protein>
<name>A0A1L8WPD7_9ENTE</name>
<keyword evidence="1" id="KW-1133">Transmembrane helix</keyword>
<sequence>MRTDSSFLYLHLKHAFYYFTKIIPVDSLVVSCLKAHLISFLLYFSLK</sequence>
<keyword evidence="3" id="KW-1185">Reference proteome</keyword>
<gene>
    <name evidence="2" type="ORF">RV14_GL002181</name>
</gene>
<feature type="transmembrane region" description="Helical" evidence="1">
    <location>
        <begin position="22"/>
        <end position="44"/>
    </location>
</feature>
<comment type="caution">
    <text evidence="2">The sequence shown here is derived from an EMBL/GenBank/DDBJ whole genome shotgun (WGS) entry which is preliminary data.</text>
</comment>
<dbReference type="EMBL" id="JXLB01000007">
    <property type="protein sequence ID" value="OJG82889.1"/>
    <property type="molecule type" value="Genomic_DNA"/>
</dbReference>
<dbReference type="Proteomes" id="UP000182152">
    <property type="component" value="Unassembled WGS sequence"/>
</dbReference>
<evidence type="ECO:0000313" key="2">
    <source>
        <dbReference type="EMBL" id="OJG82889.1"/>
    </source>
</evidence>
<proteinExistence type="predicted"/>
<dbReference type="AlphaFoldDB" id="A0A1L8WPD7"/>
<accession>A0A1L8WPD7</accession>